<keyword evidence="4" id="KW-0699">rRNA-binding</keyword>
<sequence length="145" mass="15727">MQIHNVKKENPNKKARQVGRGGHRGKTSGRGGKGQTARAGNKPRPQMRDIIKKLPKLRGRGKNSLKTVEANVQSVSLLAIASLNTEIINRDILLKSSIIKRDAGKLPQVKIVGNTPISKKLIIAKGIRVSKGAKEIIEKAGGQFK</sequence>
<evidence type="ECO:0000256" key="3">
    <source>
        <dbReference type="ARBA" id="ARBA00023274"/>
    </source>
</evidence>
<evidence type="ECO:0000313" key="7">
    <source>
        <dbReference type="EMBL" id="OGI71974.1"/>
    </source>
</evidence>
<keyword evidence="3 4" id="KW-0687">Ribonucleoprotein</keyword>
<dbReference type="Proteomes" id="UP000179686">
    <property type="component" value="Unassembled WGS sequence"/>
</dbReference>
<dbReference type="GO" id="GO:0003735">
    <property type="term" value="F:structural constituent of ribosome"/>
    <property type="evidence" value="ECO:0007669"/>
    <property type="project" value="InterPro"/>
</dbReference>
<evidence type="ECO:0000256" key="5">
    <source>
        <dbReference type="SAM" id="MobiDB-lite"/>
    </source>
</evidence>
<dbReference type="GO" id="GO:0006412">
    <property type="term" value="P:translation"/>
    <property type="evidence" value="ECO:0007669"/>
    <property type="project" value="UniProtKB-UniRule"/>
</dbReference>
<dbReference type="InterPro" id="IPR030878">
    <property type="entry name" value="Ribosomal_uL15"/>
</dbReference>
<reference evidence="7 8" key="1">
    <citation type="journal article" date="2016" name="Nat. Commun.">
        <title>Thousands of microbial genomes shed light on interconnected biogeochemical processes in an aquifer system.</title>
        <authorList>
            <person name="Anantharaman K."/>
            <person name="Brown C.T."/>
            <person name="Hug L.A."/>
            <person name="Sharon I."/>
            <person name="Castelle C.J."/>
            <person name="Probst A.J."/>
            <person name="Thomas B.C."/>
            <person name="Singh A."/>
            <person name="Wilkins M.J."/>
            <person name="Karaoz U."/>
            <person name="Brodie E.L."/>
            <person name="Williams K.H."/>
            <person name="Hubbard S.S."/>
            <person name="Banfield J.F."/>
        </authorList>
    </citation>
    <scope>NUCLEOTIDE SEQUENCE [LARGE SCALE GENOMIC DNA]</scope>
</reference>
<dbReference type="EMBL" id="MFUC01000014">
    <property type="protein sequence ID" value="OGI71974.1"/>
    <property type="molecule type" value="Genomic_DNA"/>
</dbReference>
<gene>
    <name evidence="4" type="primary">rplO</name>
    <name evidence="7" type="ORF">A3J61_01940</name>
</gene>
<dbReference type="InterPro" id="IPR036227">
    <property type="entry name" value="Ribosomal_uL15/eL18_sf"/>
</dbReference>
<keyword evidence="4" id="KW-0694">RNA-binding</keyword>
<comment type="caution">
    <text evidence="7">The sequence shown here is derived from an EMBL/GenBank/DDBJ whole genome shotgun (WGS) entry which is preliminary data.</text>
</comment>
<comment type="function">
    <text evidence="4">Binds to the 23S rRNA.</text>
</comment>
<evidence type="ECO:0000256" key="1">
    <source>
        <dbReference type="ARBA" id="ARBA00007320"/>
    </source>
</evidence>
<comment type="similarity">
    <text evidence="1 4">Belongs to the universal ribosomal protein uL15 family.</text>
</comment>
<dbReference type="Pfam" id="PF00828">
    <property type="entry name" value="Ribosomal_L27A"/>
    <property type="match status" value="1"/>
</dbReference>
<keyword evidence="2 4" id="KW-0689">Ribosomal protein</keyword>
<dbReference type="PANTHER" id="PTHR12934:SF11">
    <property type="entry name" value="LARGE RIBOSOMAL SUBUNIT PROTEIN UL15M"/>
    <property type="match status" value="1"/>
</dbReference>
<evidence type="ECO:0000256" key="2">
    <source>
        <dbReference type="ARBA" id="ARBA00022980"/>
    </source>
</evidence>
<dbReference type="PANTHER" id="PTHR12934">
    <property type="entry name" value="50S RIBOSOMAL PROTEIN L15"/>
    <property type="match status" value="1"/>
</dbReference>
<protein>
    <recommendedName>
        <fullName evidence="4">Large ribosomal subunit protein uL15</fullName>
    </recommendedName>
</protein>
<feature type="compositionally biased region" description="Basic residues" evidence="5">
    <location>
        <begin position="13"/>
        <end position="27"/>
    </location>
</feature>
<dbReference type="Gene3D" id="3.100.10.10">
    <property type="match status" value="1"/>
</dbReference>
<dbReference type="InterPro" id="IPR005749">
    <property type="entry name" value="Ribosomal_uL15_bac-type"/>
</dbReference>
<name>A0A1F6VQU5_9BACT</name>
<organism evidence="7 8">
    <name type="scientific">Candidatus Nomurabacteria bacterium RIFCSPHIGHO2_02_FULL_38_15</name>
    <dbReference type="NCBI Taxonomy" id="1801752"/>
    <lineage>
        <taxon>Bacteria</taxon>
        <taxon>Candidatus Nomuraibacteriota</taxon>
    </lineage>
</organism>
<feature type="region of interest" description="Disordered" evidence="5">
    <location>
        <begin position="1"/>
        <end position="64"/>
    </location>
</feature>
<dbReference type="GO" id="GO:0019843">
    <property type="term" value="F:rRNA binding"/>
    <property type="evidence" value="ECO:0007669"/>
    <property type="project" value="UniProtKB-UniRule"/>
</dbReference>
<comment type="subunit">
    <text evidence="4">Part of the 50S ribosomal subunit.</text>
</comment>
<dbReference type="STRING" id="1801752.A3J61_01940"/>
<dbReference type="GO" id="GO:0015934">
    <property type="term" value="C:large ribosomal subunit"/>
    <property type="evidence" value="ECO:0007669"/>
    <property type="project" value="InterPro"/>
</dbReference>
<dbReference type="InterPro" id="IPR021131">
    <property type="entry name" value="Ribosomal_uL15/eL18"/>
</dbReference>
<feature type="compositionally biased region" description="Basic residues" evidence="5">
    <location>
        <begin position="53"/>
        <end position="63"/>
    </location>
</feature>
<feature type="domain" description="Large ribosomal subunit protein uL15/eL18" evidence="6">
    <location>
        <begin position="85"/>
        <end position="144"/>
    </location>
</feature>
<evidence type="ECO:0000259" key="6">
    <source>
        <dbReference type="Pfam" id="PF00828"/>
    </source>
</evidence>
<dbReference type="SUPFAM" id="SSF52080">
    <property type="entry name" value="Ribosomal proteins L15p and L18e"/>
    <property type="match status" value="1"/>
</dbReference>
<dbReference type="AlphaFoldDB" id="A0A1F6VQU5"/>
<dbReference type="HAMAP" id="MF_01341">
    <property type="entry name" value="Ribosomal_uL15"/>
    <property type="match status" value="1"/>
</dbReference>
<evidence type="ECO:0000256" key="4">
    <source>
        <dbReference type="HAMAP-Rule" id="MF_01341"/>
    </source>
</evidence>
<feature type="compositionally biased region" description="Basic and acidic residues" evidence="5">
    <location>
        <begin position="1"/>
        <end position="12"/>
    </location>
</feature>
<accession>A0A1F6VQU5</accession>
<proteinExistence type="inferred from homology"/>
<evidence type="ECO:0000313" key="8">
    <source>
        <dbReference type="Proteomes" id="UP000179686"/>
    </source>
</evidence>